<organism evidence="6">
    <name type="scientific">Timema poppense</name>
    <name type="common">Walking stick</name>
    <dbReference type="NCBI Taxonomy" id="170557"/>
    <lineage>
        <taxon>Eukaryota</taxon>
        <taxon>Metazoa</taxon>
        <taxon>Ecdysozoa</taxon>
        <taxon>Arthropoda</taxon>
        <taxon>Hexapoda</taxon>
        <taxon>Insecta</taxon>
        <taxon>Pterygota</taxon>
        <taxon>Neoptera</taxon>
        <taxon>Polyneoptera</taxon>
        <taxon>Phasmatodea</taxon>
        <taxon>Timematodea</taxon>
        <taxon>Timematoidea</taxon>
        <taxon>Timematidae</taxon>
        <taxon>Timema</taxon>
    </lineage>
</organism>
<dbReference type="Pfam" id="PF03451">
    <property type="entry name" value="HELP"/>
    <property type="match status" value="1"/>
</dbReference>
<proteinExistence type="predicted"/>
<dbReference type="AlphaFoldDB" id="A0A7R9HBI9"/>
<dbReference type="GO" id="GO:0072686">
    <property type="term" value="C:mitotic spindle"/>
    <property type="evidence" value="ECO:0007669"/>
    <property type="project" value="TreeGrafter"/>
</dbReference>
<gene>
    <name evidence="6" type="ORF">TPSB3V08_LOCUS9994</name>
</gene>
<keyword evidence="5" id="KW-0472">Membrane</keyword>
<evidence type="ECO:0000256" key="1">
    <source>
        <dbReference type="ARBA" id="ARBA00004245"/>
    </source>
</evidence>
<protein>
    <submittedName>
        <fullName evidence="6">Uncharacterized protein</fullName>
    </submittedName>
</protein>
<keyword evidence="2" id="KW-0853">WD repeat</keyword>
<accession>A0A7R9HBI9</accession>
<evidence type="ECO:0000256" key="3">
    <source>
        <dbReference type="ARBA" id="ARBA00022737"/>
    </source>
</evidence>
<dbReference type="InterPro" id="IPR015943">
    <property type="entry name" value="WD40/YVTN_repeat-like_dom_sf"/>
</dbReference>
<evidence type="ECO:0000256" key="2">
    <source>
        <dbReference type="ARBA" id="ARBA00022574"/>
    </source>
</evidence>
<keyword evidence="3" id="KW-0677">Repeat</keyword>
<sequence length="139" mass="16014">MRASHRATAILQALFSCPKTHHTMLVTRHWTRDASFNEEEGSVRIFLRGRPIVLYAPSELAESYDLNKVTTPPQTRLKLEWVTLDSPDSYGYRGRDGRSNLYLLPTGEMVYFVAAAVVLYNVEEQSQRHYLGHTDDVKW</sequence>
<dbReference type="EMBL" id="OD008483">
    <property type="protein sequence ID" value="CAD7414936.1"/>
    <property type="molecule type" value="Genomic_DNA"/>
</dbReference>
<comment type="subcellular location">
    <subcellularLocation>
        <location evidence="1">Cytoplasm</location>
        <location evidence="1">Cytoskeleton</location>
    </subcellularLocation>
</comment>
<evidence type="ECO:0000256" key="5">
    <source>
        <dbReference type="SAM" id="Phobius"/>
    </source>
</evidence>
<keyword evidence="5" id="KW-0812">Transmembrane</keyword>
<reference evidence="6" key="1">
    <citation type="submission" date="2020-11" db="EMBL/GenBank/DDBJ databases">
        <authorList>
            <person name="Tran Van P."/>
        </authorList>
    </citation>
    <scope>NUCLEOTIDE SEQUENCE</scope>
</reference>
<evidence type="ECO:0000313" key="6">
    <source>
        <dbReference type="EMBL" id="CAD7414936.1"/>
    </source>
</evidence>
<evidence type="ECO:0000256" key="4">
    <source>
        <dbReference type="ARBA" id="ARBA00023212"/>
    </source>
</evidence>
<dbReference type="PANTHER" id="PTHR13720:SF50">
    <property type="entry name" value="ECHINODERM MICROTUBULE-ASSOCIATED PROTEIN-LIKE 2"/>
    <property type="match status" value="1"/>
</dbReference>
<dbReference type="GO" id="GO:0000226">
    <property type="term" value="P:microtubule cytoskeleton organization"/>
    <property type="evidence" value="ECO:0007669"/>
    <property type="project" value="TreeGrafter"/>
</dbReference>
<keyword evidence="4" id="KW-0206">Cytoskeleton</keyword>
<dbReference type="GO" id="GO:0008017">
    <property type="term" value="F:microtubule binding"/>
    <property type="evidence" value="ECO:0007669"/>
    <property type="project" value="TreeGrafter"/>
</dbReference>
<dbReference type="PROSITE" id="PS51257">
    <property type="entry name" value="PROKAR_LIPOPROTEIN"/>
    <property type="match status" value="1"/>
</dbReference>
<dbReference type="PANTHER" id="PTHR13720">
    <property type="entry name" value="WD-40 REPEAT PROTEIN"/>
    <property type="match status" value="1"/>
</dbReference>
<keyword evidence="4" id="KW-0963">Cytoplasm</keyword>
<dbReference type="FunFam" id="2.130.10.10:FF:002220">
    <property type="entry name" value="EMAP-like 3"/>
    <property type="match status" value="1"/>
</dbReference>
<name>A0A7R9HBI9_TIMPO</name>
<dbReference type="Gene3D" id="2.130.10.10">
    <property type="entry name" value="YVTN repeat-like/Quinoprotein amine dehydrogenase"/>
    <property type="match status" value="2"/>
</dbReference>
<dbReference type="InterPro" id="IPR005108">
    <property type="entry name" value="HELP"/>
</dbReference>
<dbReference type="InterPro" id="IPR050630">
    <property type="entry name" value="WD_repeat_EMAP"/>
</dbReference>
<keyword evidence="5" id="KW-1133">Transmembrane helix</keyword>
<feature type="transmembrane region" description="Helical" evidence="5">
    <location>
        <begin position="101"/>
        <end position="122"/>
    </location>
</feature>